<keyword evidence="2" id="KW-1185">Reference proteome</keyword>
<name>A3ISB4_9CHRO</name>
<protein>
    <submittedName>
        <fullName evidence="1">Uncharacterized protein</fullName>
    </submittedName>
</protein>
<gene>
    <name evidence="1" type="ORF">CY0110_08146</name>
</gene>
<sequence>MFLRSIKNLNTENLNYIDGDENKLRQVLINILSNGINFSETGTLILQAENMINNEFFLCFTHLICKQILAL</sequence>
<dbReference type="Proteomes" id="UP000003781">
    <property type="component" value="Unassembled WGS sequence"/>
</dbReference>
<evidence type="ECO:0000313" key="1">
    <source>
        <dbReference type="EMBL" id="EAZ90630.1"/>
    </source>
</evidence>
<dbReference type="Gene3D" id="3.30.565.10">
    <property type="entry name" value="Histidine kinase-like ATPase, C-terminal domain"/>
    <property type="match status" value="1"/>
</dbReference>
<accession>A3ISB4</accession>
<evidence type="ECO:0000313" key="2">
    <source>
        <dbReference type="Proteomes" id="UP000003781"/>
    </source>
</evidence>
<dbReference type="SUPFAM" id="SSF55874">
    <property type="entry name" value="ATPase domain of HSP90 chaperone/DNA topoisomerase II/histidine kinase"/>
    <property type="match status" value="1"/>
</dbReference>
<comment type="caution">
    <text evidence="1">The sequence shown here is derived from an EMBL/GenBank/DDBJ whole genome shotgun (WGS) entry which is preliminary data.</text>
</comment>
<dbReference type="AlphaFoldDB" id="A3ISB4"/>
<dbReference type="InterPro" id="IPR036890">
    <property type="entry name" value="HATPase_C_sf"/>
</dbReference>
<organism evidence="1 2">
    <name type="scientific">Crocosphaera chwakensis CCY0110</name>
    <dbReference type="NCBI Taxonomy" id="391612"/>
    <lineage>
        <taxon>Bacteria</taxon>
        <taxon>Bacillati</taxon>
        <taxon>Cyanobacteriota</taxon>
        <taxon>Cyanophyceae</taxon>
        <taxon>Oscillatoriophycideae</taxon>
        <taxon>Chroococcales</taxon>
        <taxon>Aphanothecaceae</taxon>
        <taxon>Crocosphaera</taxon>
        <taxon>Crocosphaera chwakensis</taxon>
    </lineage>
</organism>
<proteinExistence type="predicted"/>
<reference evidence="1 2" key="1">
    <citation type="submission" date="2007-03" db="EMBL/GenBank/DDBJ databases">
        <authorList>
            <person name="Stal L."/>
            <person name="Ferriera S."/>
            <person name="Johnson J."/>
            <person name="Kravitz S."/>
            <person name="Beeson K."/>
            <person name="Sutton G."/>
            <person name="Rogers Y.-H."/>
            <person name="Friedman R."/>
            <person name="Frazier M."/>
            <person name="Venter J.C."/>
        </authorList>
    </citation>
    <scope>NUCLEOTIDE SEQUENCE [LARGE SCALE GENOMIC DNA]</scope>
    <source>
        <strain evidence="1 2">CCY0110</strain>
    </source>
</reference>
<dbReference type="EMBL" id="AAXW01000022">
    <property type="protein sequence ID" value="EAZ90630.1"/>
    <property type="molecule type" value="Genomic_DNA"/>
</dbReference>